<dbReference type="Proteomes" id="UP000233551">
    <property type="component" value="Unassembled WGS sequence"/>
</dbReference>
<evidence type="ECO:0000313" key="2">
    <source>
        <dbReference type="Proteomes" id="UP000233551"/>
    </source>
</evidence>
<proteinExistence type="predicted"/>
<gene>
    <name evidence="1" type="ORF">CRG98_017378</name>
</gene>
<dbReference type="AlphaFoldDB" id="A0A2I0K109"/>
<name>A0A2I0K109_PUNGR</name>
<evidence type="ECO:0000313" key="1">
    <source>
        <dbReference type="EMBL" id="PKI62244.1"/>
    </source>
</evidence>
<feature type="non-terminal residue" evidence="1">
    <location>
        <position position="136"/>
    </location>
</feature>
<dbReference type="EMBL" id="PGOL01000983">
    <property type="protein sequence ID" value="PKI62244.1"/>
    <property type="molecule type" value="Genomic_DNA"/>
</dbReference>
<protein>
    <submittedName>
        <fullName evidence="1">Uncharacterized protein</fullName>
    </submittedName>
</protein>
<organism evidence="1 2">
    <name type="scientific">Punica granatum</name>
    <name type="common">Pomegranate</name>
    <dbReference type="NCBI Taxonomy" id="22663"/>
    <lineage>
        <taxon>Eukaryota</taxon>
        <taxon>Viridiplantae</taxon>
        <taxon>Streptophyta</taxon>
        <taxon>Embryophyta</taxon>
        <taxon>Tracheophyta</taxon>
        <taxon>Spermatophyta</taxon>
        <taxon>Magnoliopsida</taxon>
        <taxon>eudicotyledons</taxon>
        <taxon>Gunneridae</taxon>
        <taxon>Pentapetalae</taxon>
        <taxon>rosids</taxon>
        <taxon>malvids</taxon>
        <taxon>Myrtales</taxon>
        <taxon>Lythraceae</taxon>
        <taxon>Punica</taxon>
    </lineage>
</organism>
<comment type="caution">
    <text evidence="1">The sequence shown here is derived from an EMBL/GenBank/DDBJ whole genome shotgun (WGS) entry which is preliminary data.</text>
</comment>
<sequence>MSGCTYFTVNDVHRSSKGKLDVKTFVKNPEIPQEQQAMGCHRIENFLVGPVIWARAGVTKKPTPPQSISIFYGHAFTLTVDPSLCWVLVPMHSSSAASTAGTGQAQAVLDQINSLLSLLLLSSLDLRLFTGRWQLL</sequence>
<accession>A0A2I0K109</accession>
<keyword evidence="2" id="KW-1185">Reference proteome</keyword>
<reference evidence="1 2" key="1">
    <citation type="submission" date="2017-11" db="EMBL/GenBank/DDBJ databases">
        <title>De-novo sequencing of pomegranate (Punica granatum L.) genome.</title>
        <authorList>
            <person name="Akparov Z."/>
            <person name="Amiraslanov A."/>
            <person name="Hajiyeva S."/>
            <person name="Abbasov M."/>
            <person name="Kaur K."/>
            <person name="Hamwieh A."/>
            <person name="Solovyev V."/>
            <person name="Salamov A."/>
            <person name="Braich B."/>
            <person name="Kosarev P."/>
            <person name="Mahmoud A."/>
            <person name="Hajiyev E."/>
            <person name="Babayeva S."/>
            <person name="Izzatullayeva V."/>
            <person name="Mammadov A."/>
            <person name="Mammadov A."/>
            <person name="Sharifova S."/>
            <person name="Ojaghi J."/>
            <person name="Eynullazada K."/>
            <person name="Bayramov B."/>
            <person name="Abdulazimova A."/>
            <person name="Shahmuradov I."/>
        </authorList>
    </citation>
    <scope>NUCLEOTIDE SEQUENCE [LARGE SCALE GENOMIC DNA]</scope>
    <source>
        <strain evidence="2">cv. AG2017</strain>
        <tissue evidence="1">Leaf</tissue>
    </source>
</reference>